<dbReference type="SUPFAM" id="SSF55073">
    <property type="entry name" value="Nucleotide cyclase"/>
    <property type="match status" value="1"/>
</dbReference>
<evidence type="ECO:0000256" key="1">
    <source>
        <dbReference type="ARBA" id="ARBA00005381"/>
    </source>
</evidence>
<dbReference type="InterPro" id="IPR032026">
    <property type="entry name" value="Ad_Cy_reg"/>
</dbReference>
<comment type="similarity">
    <text evidence="1">Belongs to the adenylyl cyclase class-3 family.</text>
</comment>
<dbReference type="Gene3D" id="3.30.70.1230">
    <property type="entry name" value="Nucleotide cyclase"/>
    <property type="match status" value="1"/>
</dbReference>
<dbReference type="EMBL" id="BAAAPB010000001">
    <property type="protein sequence ID" value="GAA1950353.1"/>
    <property type="molecule type" value="Genomic_DNA"/>
</dbReference>
<gene>
    <name evidence="3" type="ORF">GCM10009798_07070</name>
</gene>
<keyword evidence="4" id="KW-1185">Reference proteome</keyword>
<dbReference type="InterPro" id="IPR001054">
    <property type="entry name" value="A/G_cyclase"/>
</dbReference>
<accession>A0ABP5BQ11</accession>
<dbReference type="InterPro" id="IPR050697">
    <property type="entry name" value="Adenylyl/Guanylyl_Cyclase_3/4"/>
</dbReference>
<dbReference type="CDD" id="cd07302">
    <property type="entry name" value="CHD"/>
    <property type="match status" value="1"/>
</dbReference>
<dbReference type="PANTHER" id="PTHR43081">
    <property type="entry name" value="ADENYLATE CYCLASE, TERMINAL-DIFFERENTIATION SPECIFIC-RELATED"/>
    <property type="match status" value="1"/>
</dbReference>
<dbReference type="SMART" id="SM00044">
    <property type="entry name" value="CYCc"/>
    <property type="match status" value="1"/>
</dbReference>
<organism evidence="3 4">
    <name type="scientific">Nocardioides panacihumi</name>
    <dbReference type="NCBI Taxonomy" id="400774"/>
    <lineage>
        <taxon>Bacteria</taxon>
        <taxon>Bacillati</taxon>
        <taxon>Actinomycetota</taxon>
        <taxon>Actinomycetes</taxon>
        <taxon>Propionibacteriales</taxon>
        <taxon>Nocardioidaceae</taxon>
        <taxon>Nocardioides</taxon>
    </lineage>
</organism>
<dbReference type="Pfam" id="PF16701">
    <property type="entry name" value="Ad_Cy_reg"/>
    <property type="match status" value="1"/>
</dbReference>
<evidence type="ECO:0000259" key="2">
    <source>
        <dbReference type="PROSITE" id="PS50125"/>
    </source>
</evidence>
<dbReference type="PROSITE" id="PS50125">
    <property type="entry name" value="GUANYLATE_CYCLASE_2"/>
    <property type="match status" value="1"/>
</dbReference>
<comment type="caution">
    <text evidence="3">The sequence shown here is derived from an EMBL/GenBank/DDBJ whole genome shotgun (WGS) entry which is preliminary data.</text>
</comment>
<protein>
    <submittedName>
        <fullName evidence="3">Adenylate/guanylate cyclase domain-containing protein</fullName>
    </submittedName>
</protein>
<dbReference type="PANTHER" id="PTHR43081:SF19">
    <property type="entry name" value="PH-SENSITIVE ADENYLATE CYCLASE RV1264"/>
    <property type="match status" value="1"/>
</dbReference>
<dbReference type="Pfam" id="PF00211">
    <property type="entry name" value="Guanylate_cyc"/>
    <property type="match status" value="1"/>
</dbReference>
<dbReference type="RefSeq" id="WP_344042469.1">
    <property type="nucleotide sequence ID" value="NZ_BAAAPB010000001.1"/>
</dbReference>
<dbReference type="Proteomes" id="UP001500571">
    <property type="component" value="Unassembled WGS sequence"/>
</dbReference>
<evidence type="ECO:0000313" key="3">
    <source>
        <dbReference type="EMBL" id="GAA1950353.1"/>
    </source>
</evidence>
<feature type="domain" description="Guanylate cyclase" evidence="2">
    <location>
        <begin position="148"/>
        <end position="258"/>
    </location>
</feature>
<sequence>MLLGETPTLTQHEVADAAGVPVELANELWRLLGFPLAGEDEAAFTRADVEALRLTANLVSLGILSPDRQAALVRTWGRSFARLAEWQTALLAELAAERPGDTVEELMSLAGGVVPDLEALQSYVWRRHAASAATRLLTTAETGSAPMAVCFVDIVGYTSRSRSLTEAELVGWVEEFEDACTGLVVDHGGRVIKTLGDAVLFVCDDPVGAAEIALTVTERGDDPDDTFPAVRAGLAYGDVVARLGDVFGPTVNIASRLTAVARPGRVVVDEGAADVLTGGYSLVRLRRTSVKGYSRLQPFALRRVR</sequence>
<name>A0ABP5BQ11_9ACTN</name>
<dbReference type="InterPro" id="IPR029787">
    <property type="entry name" value="Nucleotide_cyclase"/>
</dbReference>
<evidence type="ECO:0000313" key="4">
    <source>
        <dbReference type="Proteomes" id="UP001500571"/>
    </source>
</evidence>
<reference evidence="4" key="1">
    <citation type="journal article" date="2019" name="Int. J. Syst. Evol. Microbiol.">
        <title>The Global Catalogue of Microorganisms (GCM) 10K type strain sequencing project: providing services to taxonomists for standard genome sequencing and annotation.</title>
        <authorList>
            <consortium name="The Broad Institute Genomics Platform"/>
            <consortium name="The Broad Institute Genome Sequencing Center for Infectious Disease"/>
            <person name="Wu L."/>
            <person name="Ma J."/>
        </authorList>
    </citation>
    <scope>NUCLEOTIDE SEQUENCE [LARGE SCALE GENOMIC DNA]</scope>
    <source>
        <strain evidence="4">JCM 15309</strain>
    </source>
</reference>
<proteinExistence type="inferred from homology"/>